<dbReference type="InterPro" id="IPR016024">
    <property type="entry name" value="ARM-type_fold"/>
</dbReference>
<evidence type="ECO:0000259" key="5">
    <source>
        <dbReference type="PROSITE" id="PS50303"/>
    </source>
</evidence>
<accession>A0AAV6JL93</accession>
<keyword evidence="3" id="KW-0694">RNA-binding</keyword>
<dbReference type="EMBL" id="JACTNZ010000007">
    <property type="protein sequence ID" value="KAG5540557.1"/>
    <property type="molecule type" value="Genomic_DNA"/>
</dbReference>
<dbReference type="GO" id="GO:0006417">
    <property type="term" value="P:regulation of translation"/>
    <property type="evidence" value="ECO:0007669"/>
    <property type="project" value="UniProtKB-KW"/>
</dbReference>
<dbReference type="InterPro" id="IPR033133">
    <property type="entry name" value="PUM-HD"/>
</dbReference>
<reference evidence="6" key="1">
    <citation type="submission" date="2020-08" db="EMBL/GenBank/DDBJ databases">
        <title>Plant Genome Project.</title>
        <authorList>
            <person name="Zhang R.-G."/>
        </authorList>
    </citation>
    <scope>NUCLEOTIDE SEQUENCE</scope>
    <source>
        <strain evidence="6">WSP0</strain>
        <tissue evidence="6">Leaf</tissue>
    </source>
</reference>
<evidence type="ECO:0000256" key="3">
    <source>
        <dbReference type="ARBA" id="ARBA00022884"/>
    </source>
</evidence>
<dbReference type="PANTHER" id="PTHR12537:SF187">
    <property type="entry name" value="OS04G0276200 PROTEIN"/>
    <property type="match status" value="1"/>
</dbReference>
<sequence length="107" mass="12326">MVMSCVAYVIRMGIMSSKSALNAPEEAIQFIISEFYDQVVTLSTHPHVCHVIQRIQEHCSDPKTQRIVIHEVLQSVSMLAQDQYGNYDVQHVLEHVKPHEWSCITYK</sequence>
<dbReference type="Pfam" id="PF00806">
    <property type="entry name" value="PUF"/>
    <property type="match status" value="2"/>
</dbReference>
<comment type="caution">
    <text evidence="6">The sequence shown here is derived from an EMBL/GenBank/DDBJ whole genome shotgun (WGS) entry which is preliminary data.</text>
</comment>
<evidence type="ECO:0000256" key="2">
    <source>
        <dbReference type="ARBA" id="ARBA00022845"/>
    </source>
</evidence>
<evidence type="ECO:0000313" key="7">
    <source>
        <dbReference type="Proteomes" id="UP000823749"/>
    </source>
</evidence>
<dbReference type="SUPFAM" id="SSF48371">
    <property type="entry name" value="ARM repeat"/>
    <property type="match status" value="1"/>
</dbReference>
<gene>
    <name evidence="6" type="ORF">RHGRI_020689</name>
</gene>
<name>A0AAV6JL93_9ERIC</name>
<evidence type="ECO:0000256" key="1">
    <source>
        <dbReference type="ARBA" id="ARBA00022737"/>
    </source>
</evidence>
<dbReference type="Gene3D" id="1.25.10.10">
    <property type="entry name" value="Leucine-rich Repeat Variant"/>
    <property type="match status" value="1"/>
</dbReference>
<dbReference type="SMART" id="SM00025">
    <property type="entry name" value="Pumilio"/>
    <property type="match status" value="2"/>
</dbReference>
<feature type="repeat" description="Pumilio" evidence="4">
    <location>
        <begin position="71"/>
        <end position="106"/>
    </location>
</feature>
<feature type="repeat" description="Pumilio" evidence="4">
    <location>
        <begin position="34"/>
        <end position="69"/>
    </location>
</feature>
<dbReference type="Proteomes" id="UP000823749">
    <property type="component" value="Chromosome 7"/>
</dbReference>
<dbReference type="InterPro" id="IPR001313">
    <property type="entry name" value="Pumilio_RNA-bd_rpt"/>
</dbReference>
<dbReference type="GO" id="GO:0005737">
    <property type="term" value="C:cytoplasm"/>
    <property type="evidence" value="ECO:0007669"/>
    <property type="project" value="TreeGrafter"/>
</dbReference>
<keyword evidence="2" id="KW-0810">Translation regulation</keyword>
<feature type="domain" description="PUM-HD" evidence="5">
    <location>
        <begin position="1"/>
        <end position="107"/>
    </location>
</feature>
<dbReference type="PROSITE" id="PS50303">
    <property type="entry name" value="PUM_HD"/>
    <property type="match status" value="1"/>
</dbReference>
<proteinExistence type="predicted"/>
<evidence type="ECO:0000256" key="4">
    <source>
        <dbReference type="PROSITE-ProRule" id="PRU00317"/>
    </source>
</evidence>
<protein>
    <recommendedName>
        <fullName evidence="5">PUM-HD domain-containing protein</fullName>
    </recommendedName>
</protein>
<dbReference type="AlphaFoldDB" id="A0AAV6JL93"/>
<dbReference type="GO" id="GO:0003729">
    <property type="term" value="F:mRNA binding"/>
    <property type="evidence" value="ECO:0007669"/>
    <property type="project" value="TreeGrafter"/>
</dbReference>
<keyword evidence="7" id="KW-1185">Reference proteome</keyword>
<dbReference type="PROSITE" id="PS50302">
    <property type="entry name" value="PUM"/>
    <property type="match status" value="2"/>
</dbReference>
<keyword evidence="1" id="KW-0677">Repeat</keyword>
<dbReference type="PANTHER" id="PTHR12537">
    <property type="entry name" value="RNA BINDING PROTEIN PUMILIO-RELATED"/>
    <property type="match status" value="1"/>
</dbReference>
<organism evidence="6 7">
    <name type="scientific">Rhododendron griersonianum</name>
    <dbReference type="NCBI Taxonomy" id="479676"/>
    <lineage>
        <taxon>Eukaryota</taxon>
        <taxon>Viridiplantae</taxon>
        <taxon>Streptophyta</taxon>
        <taxon>Embryophyta</taxon>
        <taxon>Tracheophyta</taxon>
        <taxon>Spermatophyta</taxon>
        <taxon>Magnoliopsida</taxon>
        <taxon>eudicotyledons</taxon>
        <taxon>Gunneridae</taxon>
        <taxon>Pentapetalae</taxon>
        <taxon>asterids</taxon>
        <taxon>Ericales</taxon>
        <taxon>Ericaceae</taxon>
        <taxon>Ericoideae</taxon>
        <taxon>Rhodoreae</taxon>
        <taxon>Rhododendron</taxon>
    </lineage>
</organism>
<dbReference type="InterPro" id="IPR011989">
    <property type="entry name" value="ARM-like"/>
</dbReference>
<evidence type="ECO:0000313" key="6">
    <source>
        <dbReference type="EMBL" id="KAG5540557.1"/>
    </source>
</evidence>